<evidence type="ECO:0000256" key="1">
    <source>
        <dbReference type="SAM" id="MobiDB-lite"/>
    </source>
</evidence>
<protein>
    <submittedName>
        <fullName evidence="2">Uncharacterized protein</fullName>
    </submittedName>
</protein>
<dbReference type="AlphaFoldDB" id="A0A9W9ZJX1"/>
<dbReference type="Proteomes" id="UP001163046">
    <property type="component" value="Unassembled WGS sequence"/>
</dbReference>
<feature type="region of interest" description="Disordered" evidence="1">
    <location>
        <begin position="196"/>
        <end position="229"/>
    </location>
</feature>
<feature type="compositionally biased region" description="Polar residues" evidence="1">
    <location>
        <begin position="30"/>
        <end position="49"/>
    </location>
</feature>
<sequence>MASALIVVVNEDLTAEGRAEYEKESEDKTNSTGTTKSWETHSANSSSAVTMKRPLSLEDIQLLDNDPQENQTTSHGIEPYTSCNAENGVVADEKPVANLQRRIGVVQATDTTICQRRNARVLQKKFGEVLVSEMPGIFNKKLRVRVRTGDQQVPSQHSVNETGVFLYIVPQISYQALEMASALIVVVNEDLTAEGRAEYEKESEDKTNSTGTTKSWETHSANSSSAVTTKRPLSLQDIQLLDNDPQENQTTSQGMEPHTSCNVVNGVVAEDEKPVANLRRIGVVQATDTTICQRRNTRVLQKKLGEVLVSEMPGIFNKKL</sequence>
<keyword evidence="3" id="KW-1185">Reference proteome</keyword>
<reference evidence="2" key="1">
    <citation type="submission" date="2023-01" db="EMBL/GenBank/DDBJ databases">
        <title>Genome assembly of the deep-sea coral Lophelia pertusa.</title>
        <authorList>
            <person name="Herrera S."/>
            <person name="Cordes E."/>
        </authorList>
    </citation>
    <scope>NUCLEOTIDE SEQUENCE</scope>
    <source>
        <strain evidence="2">USNM1676648</strain>
        <tissue evidence="2">Polyp</tissue>
    </source>
</reference>
<feature type="compositionally biased region" description="Polar residues" evidence="1">
    <location>
        <begin position="208"/>
        <end position="228"/>
    </location>
</feature>
<feature type="compositionally biased region" description="Basic and acidic residues" evidence="1">
    <location>
        <begin position="196"/>
        <end position="207"/>
    </location>
</feature>
<name>A0A9W9ZJX1_9CNID</name>
<organism evidence="2 3">
    <name type="scientific">Desmophyllum pertusum</name>
    <dbReference type="NCBI Taxonomy" id="174260"/>
    <lineage>
        <taxon>Eukaryota</taxon>
        <taxon>Metazoa</taxon>
        <taxon>Cnidaria</taxon>
        <taxon>Anthozoa</taxon>
        <taxon>Hexacorallia</taxon>
        <taxon>Scleractinia</taxon>
        <taxon>Caryophylliina</taxon>
        <taxon>Caryophylliidae</taxon>
        <taxon>Desmophyllum</taxon>
    </lineage>
</organism>
<gene>
    <name evidence="2" type="ORF">OS493_031217</name>
</gene>
<comment type="caution">
    <text evidence="2">The sequence shown here is derived from an EMBL/GenBank/DDBJ whole genome shotgun (WGS) entry which is preliminary data.</text>
</comment>
<feature type="region of interest" description="Disordered" evidence="1">
    <location>
        <begin position="18"/>
        <end position="51"/>
    </location>
</feature>
<dbReference type="EMBL" id="MU825908">
    <property type="protein sequence ID" value="KAJ7383047.1"/>
    <property type="molecule type" value="Genomic_DNA"/>
</dbReference>
<accession>A0A9W9ZJX1</accession>
<evidence type="ECO:0000313" key="2">
    <source>
        <dbReference type="EMBL" id="KAJ7383047.1"/>
    </source>
</evidence>
<proteinExistence type="predicted"/>
<evidence type="ECO:0000313" key="3">
    <source>
        <dbReference type="Proteomes" id="UP001163046"/>
    </source>
</evidence>
<feature type="compositionally biased region" description="Basic and acidic residues" evidence="1">
    <location>
        <begin position="18"/>
        <end position="29"/>
    </location>
</feature>